<gene>
    <name evidence="1" type="ORF">A3SI_14349</name>
</gene>
<sequence length="77" mass="8704">MLFGSPLLWLIVSHNEFQEGGFPCTVLAYEANFIFRFYVEGGISIERATSEVIGQIMDGKHKTKIGKKQQKMAVETH</sequence>
<accession>I5BZU8</accession>
<proteinExistence type="predicted"/>
<comment type="caution">
    <text evidence="1">The sequence shown here is derived from an EMBL/GenBank/DDBJ whole genome shotgun (WGS) entry which is preliminary data.</text>
</comment>
<name>I5BZU8_9BACT</name>
<keyword evidence="2" id="KW-1185">Reference proteome</keyword>
<dbReference type="AlphaFoldDB" id="I5BZU8"/>
<dbReference type="EMBL" id="AJYA01000034">
    <property type="protein sequence ID" value="EIM75100.1"/>
    <property type="molecule type" value="Genomic_DNA"/>
</dbReference>
<evidence type="ECO:0000313" key="2">
    <source>
        <dbReference type="Proteomes" id="UP000005551"/>
    </source>
</evidence>
<evidence type="ECO:0000313" key="1">
    <source>
        <dbReference type="EMBL" id="EIM75100.1"/>
    </source>
</evidence>
<protein>
    <submittedName>
        <fullName evidence="1">Uncharacterized protein</fullName>
    </submittedName>
</protein>
<reference evidence="1 2" key="1">
    <citation type="submission" date="2012-05" db="EMBL/GenBank/DDBJ databases">
        <title>Genome sequence of Nitritalea halalkaliphila LW7.</title>
        <authorList>
            <person name="Jangir P.K."/>
            <person name="Singh A."/>
            <person name="Shivaji S."/>
            <person name="Sharma R."/>
        </authorList>
    </citation>
    <scope>NUCLEOTIDE SEQUENCE [LARGE SCALE GENOMIC DNA]</scope>
    <source>
        <strain evidence="1 2">LW7</strain>
    </source>
</reference>
<dbReference type="Proteomes" id="UP000005551">
    <property type="component" value="Unassembled WGS sequence"/>
</dbReference>
<organism evidence="1 2">
    <name type="scientific">Nitritalea halalkaliphila LW7</name>
    <dbReference type="NCBI Taxonomy" id="1189621"/>
    <lineage>
        <taxon>Bacteria</taxon>
        <taxon>Pseudomonadati</taxon>
        <taxon>Bacteroidota</taxon>
        <taxon>Cytophagia</taxon>
        <taxon>Cytophagales</taxon>
        <taxon>Cyclobacteriaceae</taxon>
        <taxon>Nitritalea</taxon>
    </lineage>
</organism>